<evidence type="ECO:0000256" key="7">
    <source>
        <dbReference type="PROSITE-ProRule" id="PRU10007"/>
    </source>
</evidence>
<dbReference type="Gene3D" id="3.40.309.10">
    <property type="entry name" value="Aldehyde Dehydrogenase, Chain A, domain 2"/>
    <property type="match status" value="1"/>
</dbReference>
<dbReference type="Pfam" id="PF00171">
    <property type="entry name" value="Aldedh"/>
    <property type="match status" value="1"/>
</dbReference>
<evidence type="ECO:0000256" key="1">
    <source>
        <dbReference type="ARBA" id="ARBA00004786"/>
    </source>
</evidence>
<dbReference type="InterPro" id="IPR047597">
    <property type="entry name" value="RocA_bacillales"/>
</dbReference>
<comment type="pathway">
    <text evidence="1 6">Amino-acid degradation; L-proline degradation into L-glutamate; L-glutamate from L-proline: step 2/2.</text>
</comment>
<dbReference type="SUPFAM" id="SSF53720">
    <property type="entry name" value="ALDH-like"/>
    <property type="match status" value="1"/>
</dbReference>
<feature type="domain" description="Aldehyde dehydrogenase" evidence="8">
    <location>
        <begin position="50"/>
        <end position="510"/>
    </location>
</feature>
<protein>
    <recommendedName>
        <fullName evidence="6">1-pyrroline-5-carboxylate dehydrogenase</fullName>
        <shortName evidence="6">P5C dehydrogenase</shortName>
        <ecNumber evidence="6">1.2.1.88</ecNumber>
    </recommendedName>
    <alternativeName>
        <fullName evidence="6">L-glutamate gamma-semialdehyde dehydrogenase</fullName>
    </alternativeName>
</protein>
<dbReference type="GO" id="GO:0006537">
    <property type="term" value="P:glutamate biosynthetic process"/>
    <property type="evidence" value="ECO:0007669"/>
    <property type="project" value="UniProtKB-UniRule"/>
</dbReference>
<dbReference type="PANTHER" id="PTHR42862:SF1">
    <property type="entry name" value="DELTA-1-PYRROLINE-5-CARBOXYLATE DEHYDROGENASE 2, ISOFORM A-RELATED"/>
    <property type="match status" value="1"/>
</dbReference>
<accession>A0A0M9DNH2</accession>
<evidence type="ECO:0000256" key="2">
    <source>
        <dbReference type="ARBA" id="ARBA00023002"/>
    </source>
</evidence>
<dbReference type="UniPathway" id="UPA00261">
    <property type="reaction ID" value="UER00374"/>
</dbReference>
<evidence type="ECO:0000313" key="10">
    <source>
        <dbReference type="Proteomes" id="UP000037977"/>
    </source>
</evidence>
<dbReference type="HAMAP" id="MF_00733">
    <property type="entry name" value="RocA"/>
    <property type="match status" value="1"/>
</dbReference>
<dbReference type="PROSITE" id="PS00687">
    <property type="entry name" value="ALDEHYDE_DEHYDR_GLU"/>
    <property type="match status" value="1"/>
</dbReference>
<dbReference type="GO" id="GO:0003842">
    <property type="term" value="F:L-glutamate gamma-semialdehyde dehydrogenase activity"/>
    <property type="evidence" value="ECO:0007669"/>
    <property type="project" value="UniProtKB-UniRule"/>
</dbReference>
<reference evidence="9 10" key="1">
    <citation type="submission" date="2015-07" db="EMBL/GenBank/DDBJ databases">
        <title>Genome sequencing project for genomic taxonomy and phylogenomics of Bacillus-like bacteria.</title>
        <authorList>
            <person name="Liu B."/>
            <person name="Wang J."/>
            <person name="Zhu Y."/>
            <person name="Liu G."/>
            <person name="Chen Q."/>
            <person name="Chen Z."/>
            <person name="Che J."/>
            <person name="Ge C."/>
            <person name="Shi H."/>
            <person name="Pan Z."/>
            <person name="Liu X."/>
        </authorList>
    </citation>
    <scope>NUCLEOTIDE SEQUENCE [LARGE SCALE GENOMIC DNA]</scope>
    <source>
        <strain evidence="9 10">DSM 54</strain>
    </source>
</reference>
<gene>
    <name evidence="6" type="primary">rocA</name>
    <name evidence="9" type="ORF">ADM90_02240</name>
</gene>
<dbReference type="InterPro" id="IPR050485">
    <property type="entry name" value="Proline_metab_enzyme"/>
</dbReference>
<name>A0A0M9DNH2_9BACI</name>
<dbReference type="EMBL" id="LGCI01000003">
    <property type="protein sequence ID" value="KOY83742.1"/>
    <property type="molecule type" value="Genomic_DNA"/>
</dbReference>
<proteinExistence type="inferred from homology"/>
<dbReference type="PATRIC" id="fig|33935.3.peg.4636"/>
<evidence type="ECO:0000313" key="9">
    <source>
        <dbReference type="EMBL" id="KOY83742.1"/>
    </source>
</evidence>
<dbReference type="Gene3D" id="3.40.605.10">
    <property type="entry name" value="Aldehyde Dehydrogenase, Chain A, domain 1"/>
    <property type="match status" value="1"/>
</dbReference>
<dbReference type="InterPro" id="IPR015590">
    <property type="entry name" value="Aldehyde_DH_dom"/>
</dbReference>
<dbReference type="RefSeq" id="WP_053993440.1">
    <property type="nucleotide sequence ID" value="NZ_CP065643.1"/>
</dbReference>
<comment type="similarity">
    <text evidence="5 6">Belongs to the aldehyde dehydrogenase family. RocA subfamily.</text>
</comment>
<evidence type="ECO:0000259" key="8">
    <source>
        <dbReference type="Pfam" id="PF00171"/>
    </source>
</evidence>
<dbReference type="GO" id="GO:0009898">
    <property type="term" value="C:cytoplasmic side of plasma membrane"/>
    <property type="evidence" value="ECO:0007669"/>
    <property type="project" value="TreeGrafter"/>
</dbReference>
<dbReference type="InterPro" id="IPR016160">
    <property type="entry name" value="Ald_DH_CS_CYS"/>
</dbReference>
<dbReference type="GO" id="GO:0010133">
    <property type="term" value="P:L-proline catabolic process to L-glutamate"/>
    <property type="evidence" value="ECO:0007669"/>
    <property type="project" value="UniProtKB-UniPathway"/>
</dbReference>
<keyword evidence="2 6" id="KW-0560">Oxidoreductase</keyword>
<dbReference type="GO" id="GO:0004657">
    <property type="term" value="F:proline dehydrogenase activity"/>
    <property type="evidence" value="ECO:0007669"/>
    <property type="project" value="UniProtKB-ARBA"/>
</dbReference>
<feature type="active site" evidence="6">
    <location>
        <position position="320"/>
    </location>
</feature>
<dbReference type="STRING" id="33935.ADM90_02240"/>
<sequence length="515" mass="56592">MVIAYKHEPFTDFSVEENHLAYTKALQTVEGYLGQDYDVVIGGERITTEDKIVSHNPANKKEVIGRVSKADQELAEKAMQAAVKAFKTWKKVKPEFRADVLLKAAAIIRRRKHEFSALLTKEAGKPWREADADTAEAIDFLEYYARQMLLIKDGAPVQSRPNEFNRYDYIPLGVGIIISPWNFPFAIMAGTTVAAIVTGNTVLLKPASATPIIAAKFVEVMEEAGLPKGVLNFVPGSGAEVGDYLVDHKDTRFISFTGSRDVGLRIFERASKVNDGQIWIKRVIAEMGGKDTIVVDKEADLELAAKSIVTSAFGFSGQKCSACSRAVVVEDVYDQVLERVVALTNELTQGDPTDYANYMATVIDQSAYNKIMGYIEIGKQEGKLLTGGEGNDLIGYFIQPTVFADLSPDSRIMKEEIFGPVVGFTKAKDFDHAIEIANDTEYGLTGAVITNNREHIEKAREDFHVGNLYFNRGCTGAIVGYQPFGGFNMSGTDSKAGGPDYLLLHMQAKTSSEML</sequence>
<dbReference type="AlphaFoldDB" id="A0A0M9DNH2"/>
<dbReference type="PROSITE" id="PS00070">
    <property type="entry name" value="ALDEHYDE_DEHYDR_CYS"/>
    <property type="match status" value="1"/>
</dbReference>
<evidence type="ECO:0000256" key="3">
    <source>
        <dbReference type="ARBA" id="ARBA00023027"/>
    </source>
</evidence>
<keyword evidence="3 6" id="KW-0520">NAD</keyword>
<dbReference type="InterPro" id="IPR029510">
    <property type="entry name" value="Ald_DH_CS_GLU"/>
</dbReference>
<dbReference type="InterPro" id="IPR016161">
    <property type="entry name" value="Ald_DH/histidinol_DH"/>
</dbReference>
<organism evidence="9 10">
    <name type="scientific">Lysinibacillus macroides</name>
    <dbReference type="NCBI Taxonomy" id="33935"/>
    <lineage>
        <taxon>Bacteria</taxon>
        <taxon>Bacillati</taxon>
        <taxon>Bacillota</taxon>
        <taxon>Bacilli</taxon>
        <taxon>Bacillales</taxon>
        <taxon>Bacillaceae</taxon>
        <taxon>Lysinibacillus</taxon>
    </lineage>
</organism>
<dbReference type="PANTHER" id="PTHR42862">
    <property type="entry name" value="DELTA-1-PYRROLINE-5-CARBOXYLATE DEHYDROGENASE 1, ISOFORM A-RELATED"/>
    <property type="match status" value="1"/>
</dbReference>
<evidence type="ECO:0000256" key="6">
    <source>
        <dbReference type="HAMAP-Rule" id="MF_00733"/>
    </source>
</evidence>
<dbReference type="FunFam" id="3.40.605.10:FF:000045">
    <property type="entry name" value="1-pyrroline-5-carboxylate dehydrogenase 1"/>
    <property type="match status" value="1"/>
</dbReference>
<dbReference type="Proteomes" id="UP000037977">
    <property type="component" value="Unassembled WGS sequence"/>
</dbReference>
<dbReference type="CDD" id="cd07124">
    <property type="entry name" value="ALDH_PutA-P5CDH-RocA"/>
    <property type="match status" value="1"/>
</dbReference>
<evidence type="ECO:0000256" key="4">
    <source>
        <dbReference type="ARBA" id="ARBA00048142"/>
    </source>
</evidence>
<dbReference type="InterPro" id="IPR005932">
    <property type="entry name" value="RocA"/>
</dbReference>
<dbReference type="InterPro" id="IPR016162">
    <property type="entry name" value="Ald_DH_N"/>
</dbReference>
<dbReference type="NCBIfam" id="TIGR01237">
    <property type="entry name" value="D1pyr5carbox2"/>
    <property type="match status" value="1"/>
</dbReference>
<comment type="catalytic activity">
    <reaction evidence="4 6">
        <text>L-glutamate 5-semialdehyde + NAD(+) + H2O = L-glutamate + NADH + 2 H(+)</text>
        <dbReference type="Rhea" id="RHEA:30235"/>
        <dbReference type="ChEBI" id="CHEBI:15377"/>
        <dbReference type="ChEBI" id="CHEBI:15378"/>
        <dbReference type="ChEBI" id="CHEBI:29985"/>
        <dbReference type="ChEBI" id="CHEBI:57540"/>
        <dbReference type="ChEBI" id="CHEBI:57945"/>
        <dbReference type="ChEBI" id="CHEBI:58066"/>
        <dbReference type="EC" id="1.2.1.88"/>
    </reaction>
</comment>
<dbReference type="EC" id="1.2.1.88" evidence="6"/>
<feature type="active site" evidence="6 7">
    <location>
        <position position="286"/>
    </location>
</feature>
<comment type="caution">
    <text evidence="9">The sequence shown here is derived from an EMBL/GenBank/DDBJ whole genome shotgun (WGS) entry which is preliminary data.</text>
</comment>
<dbReference type="NCBIfam" id="NF002852">
    <property type="entry name" value="PRK03137.1"/>
    <property type="match status" value="1"/>
</dbReference>
<evidence type="ECO:0000256" key="5">
    <source>
        <dbReference type="ARBA" id="ARBA00061617"/>
    </source>
</evidence>
<dbReference type="OrthoDB" id="9762913at2"/>
<keyword evidence="10" id="KW-1185">Reference proteome</keyword>
<dbReference type="FunFam" id="3.40.309.10:FF:000005">
    <property type="entry name" value="1-pyrroline-5-carboxylate dehydrogenase 1"/>
    <property type="match status" value="1"/>
</dbReference>
<dbReference type="InterPro" id="IPR016163">
    <property type="entry name" value="Ald_DH_C"/>
</dbReference>